<feature type="region of interest" description="Disordered" evidence="1">
    <location>
        <begin position="68"/>
        <end position="101"/>
    </location>
</feature>
<name>A0A9N8H5F9_9STRA</name>
<evidence type="ECO:0000256" key="1">
    <source>
        <dbReference type="SAM" id="MobiDB-lite"/>
    </source>
</evidence>
<evidence type="ECO:0000256" key="2">
    <source>
        <dbReference type="SAM" id="SignalP"/>
    </source>
</evidence>
<feature type="compositionally biased region" description="Basic and acidic residues" evidence="1">
    <location>
        <begin position="73"/>
        <end position="85"/>
    </location>
</feature>
<organism evidence="3 4">
    <name type="scientific">Seminavis robusta</name>
    <dbReference type="NCBI Taxonomy" id="568900"/>
    <lineage>
        <taxon>Eukaryota</taxon>
        <taxon>Sar</taxon>
        <taxon>Stramenopiles</taxon>
        <taxon>Ochrophyta</taxon>
        <taxon>Bacillariophyta</taxon>
        <taxon>Bacillariophyceae</taxon>
        <taxon>Bacillariophycidae</taxon>
        <taxon>Naviculales</taxon>
        <taxon>Naviculaceae</taxon>
        <taxon>Seminavis</taxon>
    </lineage>
</organism>
<feature type="chain" id="PRO_5040311666" evidence="2">
    <location>
        <begin position="23"/>
        <end position="239"/>
    </location>
</feature>
<dbReference type="AlphaFoldDB" id="A0A9N8H5F9"/>
<keyword evidence="2" id="KW-0732">Signal</keyword>
<feature type="compositionally biased region" description="Low complexity" evidence="1">
    <location>
        <begin position="86"/>
        <end position="98"/>
    </location>
</feature>
<gene>
    <name evidence="3" type="ORF">SEMRO_23_G015670.1</name>
</gene>
<comment type="caution">
    <text evidence="3">The sequence shown here is derived from an EMBL/GenBank/DDBJ whole genome shotgun (WGS) entry which is preliminary data.</text>
</comment>
<sequence>MRISFRFISLLLCFVTSKVVHGQDDESPATATSDGERQGPLGRLLDGLLLLLPTGSIDDLLLSVVGDGDSEQEDQKGGNGDKDKNNNNNNDNNSGGNNPLEAAEDMAENVKFLACTQDDICYNDSTQTPGAWTCRPQYIGHMSICVPTLLGVTLGRVGDTCGCCGGQCPKKCECGCVTRAGSQGVMAKFSLLFGLLQFEECLGPTLSDAATSFTTLDISCSDSCGQQQDDGGVVVSAAP</sequence>
<evidence type="ECO:0000313" key="4">
    <source>
        <dbReference type="Proteomes" id="UP001153069"/>
    </source>
</evidence>
<reference evidence="3" key="1">
    <citation type="submission" date="2020-06" db="EMBL/GenBank/DDBJ databases">
        <authorList>
            <consortium name="Plant Systems Biology data submission"/>
        </authorList>
    </citation>
    <scope>NUCLEOTIDE SEQUENCE</scope>
    <source>
        <strain evidence="3">D6</strain>
    </source>
</reference>
<feature type="signal peptide" evidence="2">
    <location>
        <begin position="1"/>
        <end position="22"/>
    </location>
</feature>
<keyword evidence="4" id="KW-1185">Reference proteome</keyword>
<proteinExistence type="predicted"/>
<evidence type="ECO:0000313" key="3">
    <source>
        <dbReference type="EMBL" id="CAB9497623.1"/>
    </source>
</evidence>
<protein>
    <submittedName>
        <fullName evidence="3">Uncharacterized protein</fullName>
    </submittedName>
</protein>
<dbReference type="EMBL" id="CAICTM010000023">
    <property type="protein sequence ID" value="CAB9497623.1"/>
    <property type="molecule type" value="Genomic_DNA"/>
</dbReference>
<dbReference type="Proteomes" id="UP001153069">
    <property type="component" value="Unassembled WGS sequence"/>
</dbReference>
<accession>A0A9N8H5F9</accession>